<proteinExistence type="predicted"/>
<evidence type="ECO:0000313" key="3">
    <source>
        <dbReference type="Proteomes" id="UP000245020"/>
    </source>
</evidence>
<protein>
    <recommendedName>
        <fullName evidence="4">DUF945 domain-containing protein</fullName>
    </recommendedName>
</protein>
<name>A0A2U2AGI6_9GAMM</name>
<feature type="signal peptide" evidence="1">
    <location>
        <begin position="1"/>
        <end position="22"/>
    </location>
</feature>
<sequence length="492" mass="54311">MKKKLLAYAVPLLLATSSMSVAAPIELFTQDYETITEALLDKSYGFIVKEIDTAIEADATSENIANFQATTSILLQDDETNITSTENGEVVFTNYAEGKGAATIISKADLIIANSDEEVFVLKDIAQQTQIDRENLQYKFTQQYPEILLESDSSDMGYFHIAGAEGKGLFTFTDNFKVIDNFDAAYQIGKITLKNEAKGLRSFVVNDSTINSVIKPSDLYQKTEVIFNGIALEVMPEAVTRSGFSHLNIAQFTYDSGVEKVADGAGIFTHFVVKDLKLQPAISDTEVALGDFKLGFNIAPVTKEILSQDFLALSNEYILNADQMNPYAYLQKVFVDGSSVKITLDGKLADFGSQNALNITPSSKLIDQLAKVDFINNPDEVDEMFAGLTFFEFVNQYIDAIDLELSVDQNYVIELGSNILIASGKHVNVDSARKEMRELYQQFQLMATLINAETPLVEFVGGKARIHVQYQDGTWLVNDQVVDLEAIAALFG</sequence>
<organism evidence="2 3">
    <name type="scientific">Ignatzschineria ureiclastica</name>
    <dbReference type="NCBI Taxonomy" id="472582"/>
    <lineage>
        <taxon>Bacteria</taxon>
        <taxon>Pseudomonadati</taxon>
        <taxon>Pseudomonadota</taxon>
        <taxon>Gammaproteobacteria</taxon>
        <taxon>Cardiobacteriales</taxon>
        <taxon>Ignatzschineriaceae</taxon>
        <taxon>Ignatzschineria</taxon>
    </lineage>
</organism>
<keyword evidence="1" id="KW-0732">Signal</keyword>
<comment type="caution">
    <text evidence="2">The sequence shown here is derived from an EMBL/GenBank/DDBJ whole genome shotgun (WGS) entry which is preliminary data.</text>
</comment>
<dbReference type="EMBL" id="QEWQ01000001">
    <property type="protein sequence ID" value="PWD81776.1"/>
    <property type="molecule type" value="Genomic_DNA"/>
</dbReference>
<gene>
    <name evidence="2" type="ORF">DC083_00855</name>
</gene>
<dbReference type="RefSeq" id="WP_109188403.1">
    <property type="nucleotide sequence ID" value="NZ_BMYA01000001.1"/>
</dbReference>
<reference evidence="3" key="1">
    <citation type="submission" date="2018-05" db="EMBL/GenBank/DDBJ databases">
        <title>Ignatzschineria dubaiensis sp. nov., isolated from necrotic foot tissues of dromedaries (Camelus dromedarius) and associated maggots in Dubai, United Arab Emirates.</title>
        <authorList>
            <person name="Tsang C.C."/>
            <person name="Tang J.Y.M."/>
            <person name="Fong J.Y.H."/>
            <person name="Kinne J."/>
            <person name="Lee H.H."/>
            <person name="Joseph M."/>
            <person name="Jose S."/>
            <person name="Schuster R.K."/>
            <person name="Tang Y."/>
            <person name="Sivakumar S."/>
            <person name="Chen J.H.K."/>
            <person name="Teng J.L.L."/>
            <person name="Lau S.K.P."/>
            <person name="Wernery U."/>
            <person name="Woo P.C.Y."/>
        </authorList>
    </citation>
    <scope>NUCLEOTIDE SEQUENCE [LARGE SCALE GENOMIC DNA]</scope>
    <source>
        <strain evidence="3">KCTC 22644</strain>
    </source>
</reference>
<evidence type="ECO:0000313" key="2">
    <source>
        <dbReference type="EMBL" id="PWD81776.1"/>
    </source>
</evidence>
<dbReference type="Proteomes" id="UP000245020">
    <property type="component" value="Unassembled WGS sequence"/>
</dbReference>
<evidence type="ECO:0008006" key="4">
    <source>
        <dbReference type="Google" id="ProtNLM"/>
    </source>
</evidence>
<dbReference type="OrthoDB" id="7052308at2"/>
<feature type="chain" id="PRO_5015507598" description="DUF945 domain-containing protein" evidence="1">
    <location>
        <begin position="23"/>
        <end position="492"/>
    </location>
</feature>
<dbReference type="AlphaFoldDB" id="A0A2U2AGI6"/>
<keyword evidence="3" id="KW-1185">Reference proteome</keyword>
<evidence type="ECO:0000256" key="1">
    <source>
        <dbReference type="SAM" id="SignalP"/>
    </source>
</evidence>
<accession>A0A2U2AGI6</accession>